<feature type="binding site" evidence="2">
    <location>
        <begin position="207"/>
        <end position="210"/>
    </location>
    <ligand>
        <name>substrate</name>
    </ligand>
</feature>
<evidence type="ECO:0000313" key="5">
    <source>
        <dbReference type="Proteomes" id="UP000014227"/>
    </source>
</evidence>
<gene>
    <name evidence="4" type="ORF">CCALI_00462</name>
</gene>
<dbReference type="KEGG" id="ccz:CCALI_00462"/>
<dbReference type="InParanoid" id="S0ESJ9"/>
<dbReference type="PANTHER" id="PTHR10188">
    <property type="entry name" value="L-ASPARAGINASE"/>
    <property type="match status" value="1"/>
</dbReference>
<feature type="binding site" evidence="2">
    <location>
        <begin position="184"/>
        <end position="187"/>
    </location>
    <ligand>
        <name>substrate</name>
    </ligand>
</feature>
<keyword evidence="4" id="KW-0378">Hydrolase</keyword>
<dbReference type="OrthoDB" id="9780217at2"/>
<dbReference type="Proteomes" id="UP000014227">
    <property type="component" value="Chromosome I"/>
</dbReference>
<proteinExistence type="predicted"/>
<name>S0ESJ9_CHTCT</name>
<dbReference type="eggNOG" id="COG1446">
    <property type="taxonomic scope" value="Bacteria"/>
</dbReference>
<dbReference type="Pfam" id="PF01112">
    <property type="entry name" value="Asparaginase_2"/>
    <property type="match status" value="1"/>
</dbReference>
<dbReference type="PANTHER" id="PTHR10188:SF6">
    <property type="entry name" value="N(4)-(BETA-N-ACETYLGLUCOSAMINYL)-L-ASPARAGINASE"/>
    <property type="match status" value="1"/>
</dbReference>
<evidence type="ECO:0000313" key="4">
    <source>
        <dbReference type="EMBL" id="CCW34296.1"/>
    </source>
</evidence>
<dbReference type="CDD" id="cd04513">
    <property type="entry name" value="Glycosylasparaginase"/>
    <property type="match status" value="1"/>
</dbReference>
<protein>
    <submittedName>
        <fullName evidence="4">Asparaginase</fullName>
        <ecNumber evidence="4">3.5.1.1</ecNumber>
    </submittedName>
</protein>
<dbReference type="EMBL" id="HF951689">
    <property type="protein sequence ID" value="CCW34296.1"/>
    <property type="molecule type" value="Genomic_DNA"/>
</dbReference>
<dbReference type="HOGENOM" id="CLU_021603_0_1_0"/>
<dbReference type="STRING" id="454171.CP488_00692"/>
<reference evidence="5" key="1">
    <citation type="submission" date="2013-03" db="EMBL/GenBank/DDBJ databases">
        <title>Genome sequence of Chthonomonas calidirosea, the first sequenced genome from the Armatimonadetes phylum (formally candidate division OP10).</title>
        <authorList>
            <person name="Lee K.C.Y."/>
            <person name="Morgan X.C."/>
            <person name="Dunfield P.F."/>
            <person name="Tamas I."/>
            <person name="Houghton K.M."/>
            <person name="Vyssotski M."/>
            <person name="Ryan J.L.J."/>
            <person name="Lagutin K."/>
            <person name="McDonald I.R."/>
            <person name="Stott M.B."/>
        </authorList>
    </citation>
    <scope>NUCLEOTIDE SEQUENCE [LARGE SCALE GENOMIC DNA]</scope>
    <source>
        <strain evidence="5">DSM 23976 / ICMP 18418 / T49</strain>
    </source>
</reference>
<sequence length="313" mass="33335">MNPLILATWRFGQAACAKGFSLLAEGLSALDAIEAAANVVEEDPNVNSVGYGGLPNAEGVVELDAAIMDGAQHTAGAVAALTGFRRPISVARCVMERTPHVMLVGENAKRFALQAGFVEEELLTEAARQRWLAWRSNQTGAEVAHFDRLSKEGHDTIGLCALDKNGNLAAGCTTSGLAWKLPGRVGDSPIVGSGLYVDNELGAAAATGDGDEIMKVCLSYRAVMLLERGYTAQQACEEALRYLLRKRPPETCRPYGAALIALRKDGDCGAAATRTGFQAPDRLWIWAIASTEHPEGLLQEGSYVTLTQSLPHL</sequence>
<dbReference type="Gene3D" id="3.60.20.30">
    <property type="entry name" value="(Glycosyl)asparaginase"/>
    <property type="match status" value="1"/>
</dbReference>
<dbReference type="GO" id="GO:0004067">
    <property type="term" value="F:asparaginase activity"/>
    <property type="evidence" value="ECO:0007669"/>
    <property type="project" value="UniProtKB-EC"/>
</dbReference>
<organism evidence="4 5">
    <name type="scientific">Chthonomonas calidirosea (strain DSM 23976 / ICMP 18418 / T49)</name>
    <dbReference type="NCBI Taxonomy" id="1303518"/>
    <lineage>
        <taxon>Bacteria</taxon>
        <taxon>Bacillati</taxon>
        <taxon>Armatimonadota</taxon>
        <taxon>Chthonomonadia</taxon>
        <taxon>Chthonomonadales</taxon>
        <taxon>Chthonomonadaceae</taxon>
        <taxon>Chthonomonas</taxon>
    </lineage>
</organism>
<accession>S0ESJ9</accession>
<dbReference type="AlphaFoldDB" id="S0ESJ9"/>
<evidence type="ECO:0000256" key="3">
    <source>
        <dbReference type="PIRSR" id="PIRSR600246-3"/>
    </source>
</evidence>
<dbReference type="InterPro" id="IPR029055">
    <property type="entry name" value="Ntn_hydrolases_N"/>
</dbReference>
<dbReference type="SUPFAM" id="SSF56235">
    <property type="entry name" value="N-terminal nucleophile aminohydrolases (Ntn hydrolases)"/>
    <property type="match status" value="1"/>
</dbReference>
<dbReference type="RefSeq" id="WP_016481858.1">
    <property type="nucleotide sequence ID" value="NC_021487.1"/>
</dbReference>
<feature type="site" description="Cleavage; by autolysis" evidence="3">
    <location>
        <begin position="155"/>
        <end position="156"/>
    </location>
</feature>
<dbReference type="EC" id="3.5.1.1" evidence="4"/>
<dbReference type="PATRIC" id="fig|1303518.3.peg.467"/>
<dbReference type="InterPro" id="IPR000246">
    <property type="entry name" value="Peptidase_T2"/>
</dbReference>
<feature type="active site" description="Nucleophile" evidence="1">
    <location>
        <position position="156"/>
    </location>
</feature>
<dbReference type="GO" id="GO:0005737">
    <property type="term" value="C:cytoplasm"/>
    <property type="evidence" value="ECO:0007669"/>
    <property type="project" value="TreeGrafter"/>
</dbReference>
<dbReference type="FunFam" id="3.60.20.30:FF:000005">
    <property type="entry name" value="N(4)-(Beta-N-acetylglucosaminyl)-L-asparaginase"/>
    <property type="match status" value="1"/>
</dbReference>
<evidence type="ECO:0000256" key="1">
    <source>
        <dbReference type="PIRSR" id="PIRSR600246-1"/>
    </source>
</evidence>
<keyword evidence="5" id="KW-1185">Reference proteome</keyword>
<evidence type="ECO:0000256" key="2">
    <source>
        <dbReference type="PIRSR" id="PIRSR600246-2"/>
    </source>
</evidence>